<dbReference type="SUPFAM" id="SSF56801">
    <property type="entry name" value="Acetyl-CoA synthetase-like"/>
    <property type="match status" value="1"/>
</dbReference>
<evidence type="ECO:0000256" key="1">
    <source>
        <dbReference type="ARBA" id="ARBA00022741"/>
    </source>
</evidence>
<dbReference type="Pfam" id="PF00501">
    <property type="entry name" value="AMP-binding"/>
    <property type="match status" value="1"/>
</dbReference>
<dbReference type="Proteomes" id="UP000530514">
    <property type="component" value="Unassembled WGS sequence"/>
</dbReference>
<dbReference type="AlphaFoldDB" id="A0A7W1XB82"/>
<sequence length="592" mass="65598">MKPHNLLEMVSQTVSRFPDKTALLWTEDSQPRSMTYQKLWATVRDFAFGLERLGIKAGSKVAIISENHPRFLISDLAILSLGAVSVPIHPLKPAADIKKILLHSEAEAVLVGTPPMLDQLDPPSEIRHTILLTGKAEGKRGALRFETVIQLGQTVALEELDWVYPAIQPPELAAIVYQQGVHGKPKGAMLSHANILSHLESISHVIPMVSDDIVLSALPASSSLTRLAGQMAPLRCGATIAYTDQTDDLLSPMIQYRPTIFIGSAKQVERLYNLVHSEIERSQFRAFLFRTARRLTQTYYDHARKGFNWPIPGTARWTHTLAHTLVFSKWVHRFGGRLRFLISDQLSLSDEARGFFETLGLPVITTHNTAACTSIILASRLTDPADGSRNTLPGIEYRFLSDGELLVKSASVMMGYYNRPEKTQQTIVNGWLHTREFAEAVSDGQIKMTGLRKNCVTLSDGTLVDTDDCEDALNASPLIERAVLLGNARPYITALITPDPAACAGKSPAELEELIKEEIDRRLEGFSLIEKPKRFALLHRSFSQSRGELTSTQRLRLPKIEENYAEIIEAMYSESTASRSAAATESKDPATP</sequence>
<dbReference type="Pfam" id="PF23562">
    <property type="entry name" value="AMP-binding_C_3"/>
    <property type="match status" value="1"/>
</dbReference>
<dbReference type="Gene3D" id="3.40.50.12780">
    <property type="entry name" value="N-terminal domain of ligase-like"/>
    <property type="match status" value="1"/>
</dbReference>
<protein>
    <submittedName>
        <fullName evidence="4">AMP-binding protein</fullName>
    </submittedName>
</protein>
<feature type="domain" description="AMP-dependent synthetase/ligase" evidence="3">
    <location>
        <begin position="12"/>
        <end position="417"/>
    </location>
</feature>
<gene>
    <name evidence="4" type="ORF">H1164_10960</name>
</gene>
<organism evidence="4 5">
    <name type="scientific">Thermoactinomyces daqus</name>
    <dbReference type="NCBI Taxonomy" id="1329516"/>
    <lineage>
        <taxon>Bacteria</taxon>
        <taxon>Bacillati</taxon>
        <taxon>Bacillota</taxon>
        <taxon>Bacilli</taxon>
        <taxon>Bacillales</taxon>
        <taxon>Thermoactinomycetaceae</taxon>
        <taxon>Thermoactinomyces</taxon>
    </lineage>
</organism>
<accession>A0A7W1XB82</accession>
<comment type="caution">
    <text evidence="4">The sequence shown here is derived from an EMBL/GenBank/DDBJ whole genome shotgun (WGS) entry which is preliminary data.</text>
</comment>
<evidence type="ECO:0000313" key="5">
    <source>
        <dbReference type="Proteomes" id="UP000530514"/>
    </source>
</evidence>
<dbReference type="InterPro" id="IPR000873">
    <property type="entry name" value="AMP-dep_synth/lig_dom"/>
</dbReference>
<dbReference type="RefSeq" id="WP_033101315.1">
    <property type="nucleotide sequence ID" value="NZ_JACEIP010000015.1"/>
</dbReference>
<dbReference type="InterPro" id="IPR042099">
    <property type="entry name" value="ANL_N_sf"/>
</dbReference>
<keyword evidence="1" id="KW-0547">Nucleotide-binding</keyword>
<evidence type="ECO:0000259" key="3">
    <source>
        <dbReference type="Pfam" id="PF00501"/>
    </source>
</evidence>
<dbReference type="OrthoDB" id="9778383at2"/>
<keyword evidence="2" id="KW-0067">ATP-binding</keyword>
<dbReference type="GO" id="GO:0005524">
    <property type="term" value="F:ATP binding"/>
    <property type="evidence" value="ECO:0007669"/>
    <property type="project" value="UniProtKB-KW"/>
</dbReference>
<dbReference type="EMBL" id="JACEIP010000015">
    <property type="protein sequence ID" value="MBA4543416.1"/>
    <property type="molecule type" value="Genomic_DNA"/>
</dbReference>
<evidence type="ECO:0000313" key="4">
    <source>
        <dbReference type="EMBL" id="MBA4543416.1"/>
    </source>
</evidence>
<dbReference type="PANTHER" id="PTHR43272:SF33">
    <property type="entry name" value="AMP-BINDING DOMAIN-CONTAINING PROTEIN-RELATED"/>
    <property type="match status" value="1"/>
</dbReference>
<keyword evidence="5" id="KW-1185">Reference proteome</keyword>
<reference evidence="4 5" key="1">
    <citation type="submission" date="2020-07" db="EMBL/GenBank/DDBJ databases">
        <authorList>
            <person name="Feng H."/>
        </authorList>
    </citation>
    <scope>NUCLEOTIDE SEQUENCE [LARGE SCALE GENOMIC DNA]</scope>
    <source>
        <strain evidence="5">s-11</strain>
    </source>
</reference>
<name>A0A7W1XB82_9BACL</name>
<dbReference type="GO" id="GO:0004467">
    <property type="term" value="F:long-chain fatty acid-CoA ligase activity"/>
    <property type="evidence" value="ECO:0007669"/>
    <property type="project" value="TreeGrafter"/>
</dbReference>
<evidence type="ECO:0000256" key="2">
    <source>
        <dbReference type="ARBA" id="ARBA00022840"/>
    </source>
</evidence>
<dbReference type="PANTHER" id="PTHR43272">
    <property type="entry name" value="LONG-CHAIN-FATTY-ACID--COA LIGASE"/>
    <property type="match status" value="1"/>
</dbReference>
<dbReference type="GO" id="GO:0016020">
    <property type="term" value="C:membrane"/>
    <property type="evidence" value="ECO:0007669"/>
    <property type="project" value="TreeGrafter"/>
</dbReference>
<proteinExistence type="predicted"/>